<dbReference type="HOGENOM" id="CLU_124474_0_0_12"/>
<evidence type="ECO:0000256" key="2">
    <source>
        <dbReference type="ARBA" id="ARBA00022729"/>
    </source>
</evidence>
<keyword evidence="5" id="KW-1185">Reference proteome</keyword>
<feature type="coiled-coil region" evidence="3">
    <location>
        <begin position="60"/>
        <end position="120"/>
    </location>
</feature>
<dbReference type="EMBL" id="CP002116">
    <property type="protein sequence ID" value="ADK81145.1"/>
    <property type="molecule type" value="Genomic_DNA"/>
</dbReference>
<reference evidence="4 5" key="1">
    <citation type="journal article" date="2010" name="Stand. Genomic Sci.">
        <title>Complete genome sequence of Spirochaeta smaragdinae type strain (SEBR 4228).</title>
        <authorList>
            <person name="Mavromatis K."/>
            <person name="Yasawong M."/>
            <person name="Chertkov O."/>
            <person name="Lapidus A."/>
            <person name="Lucas S."/>
            <person name="Nolan M."/>
            <person name="Del Rio T.G."/>
            <person name="Tice H."/>
            <person name="Cheng J.F."/>
            <person name="Pitluck S."/>
            <person name="Liolios K."/>
            <person name="Ivanova N."/>
            <person name="Tapia R."/>
            <person name="Han C."/>
            <person name="Bruce D."/>
            <person name="Goodwin L."/>
            <person name="Pati A."/>
            <person name="Chen A."/>
            <person name="Palaniappan K."/>
            <person name="Land M."/>
            <person name="Hauser L."/>
            <person name="Chang Y.J."/>
            <person name="Jeffries C.D."/>
            <person name="Detter J.C."/>
            <person name="Rohde M."/>
            <person name="Brambilla E."/>
            <person name="Spring S."/>
            <person name="Goker M."/>
            <person name="Sikorski J."/>
            <person name="Woyke T."/>
            <person name="Bristow J."/>
            <person name="Eisen J.A."/>
            <person name="Markowitz V."/>
            <person name="Hugenholtz P."/>
            <person name="Klenk H.P."/>
            <person name="Kyrpides N.C."/>
        </authorList>
    </citation>
    <scope>NUCLEOTIDE SEQUENCE [LARGE SCALE GENOMIC DNA]</scope>
    <source>
        <strain evidence="5">DSM 11293 / JCM 15392 / SEBR 4228</strain>
    </source>
</reference>
<gene>
    <name evidence="4" type="ordered locus">Spirs_2023</name>
</gene>
<evidence type="ECO:0000313" key="4">
    <source>
        <dbReference type="EMBL" id="ADK81145.1"/>
    </source>
</evidence>
<dbReference type="KEGG" id="ssm:Spirs_2023"/>
<dbReference type="Gene3D" id="3.30.910.20">
    <property type="entry name" value="Skp domain"/>
    <property type="match status" value="1"/>
</dbReference>
<comment type="similarity">
    <text evidence="1">Belongs to the Skp family.</text>
</comment>
<dbReference type="STRING" id="573413.Spirs_2023"/>
<keyword evidence="2" id="KW-0732">Signal</keyword>
<dbReference type="InterPro" id="IPR024930">
    <property type="entry name" value="Skp_dom_sf"/>
</dbReference>
<organism evidence="4 5">
    <name type="scientific">Sediminispirochaeta smaragdinae (strain DSM 11293 / JCM 15392 / SEBR 4228)</name>
    <name type="common">Spirochaeta smaragdinae</name>
    <dbReference type="NCBI Taxonomy" id="573413"/>
    <lineage>
        <taxon>Bacteria</taxon>
        <taxon>Pseudomonadati</taxon>
        <taxon>Spirochaetota</taxon>
        <taxon>Spirochaetia</taxon>
        <taxon>Spirochaetales</taxon>
        <taxon>Spirochaetaceae</taxon>
        <taxon>Sediminispirochaeta</taxon>
    </lineage>
</organism>
<dbReference type="GO" id="GO:0050821">
    <property type="term" value="P:protein stabilization"/>
    <property type="evidence" value="ECO:0007669"/>
    <property type="project" value="TreeGrafter"/>
</dbReference>
<dbReference type="Pfam" id="PF03938">
    <property type="entry name" value="OmpH"/>
    <property type="match status" value="1"/>
</dbReference>
<dbReference type="GO" id="GO:0005829">
    <property type="term" value="C:cytosol"/>
    <property type="evidence" value="ECO:0007669"/>
    <property type="project" value="TreeGrafter"/>
</dbReference>
<dbReference type="GO" id="GO:0051082">
    <property type="term" value="F:unfolded protein binding"/>
    <property type="evidence" value="ECO:0007669"/>
    <property type="project" value="InterPro"/>
</dbReference>
<proteinExistence type="inferred from homology"/>
<sequence length="187" mass="21956">MVNYIKGRTQKAVFLITLMVMALWGGTSALLAEKLTMVAVVDLTKIVSDYFKESTEWREIDELTKKMEETVRQRMDEINALKQQKIEAENANDDLLVLKLEEQIRKKQEYLQEYNKIMSDRIQSKKENLLTSSDFSREIIKTVQYIAESEGYSIVFRKKDPNILYYNYEVDITNKVLDHLRRTAGSR</sequence>
<dbReference type="AlphaFoldDB" id="E1R1K4"/>
<dbReference type="eggNOG" id="COG2825">
    <property type="taxonomic scope" value="Bacteria"/>
</dbReference>
<dbReference type="InterPro" id="IPR005632">
    <property type="entry name" value="Chaperone_Skp"/>
</dbReference>
<dbReference type="Proteomes" id="UP000002318">
    <property type="component" value="Chromosome"/>
</dbReference>
<dbReference type="RefSeq" id="WP_013254609.1">
    <property type="nucleotide sequence ID" value="NC_014364.1"/>
</dbReference>
<dbReference type="PANTHER" id="PTHR35089:SF1">
    <property type="entry name" value="CHAPERONE PROTEIN SKP"/>
    <property type="match status" value="1"/>
</dbReference>
<evidence type="ECO:0000256" key="3">
    <source>
        <dbReference type="SAM" id="Coils"/>
    </source>
</evidence>
<protein>
    <submittedName>
        <fullName evidence="4">Outer membrane chaperone Skp (OmpH)</fullName>
    </submittedName>
</protein>
<dbReference type="OrthoDB" id="370855at2"/>
<dbReference type="SMART" id="SM00935">
    <property type="entry name" value="OmpH"/>
    <property type="match status" value="1"/>
</dbReference>
<name>E1R1K4_SEDSS</name>
<dbReference type="SUPFAM" id="SSF111384">
    <property type="entry name" value="OmpH-like"/>
    <property type="match status" value="1"/>
</dbReference>
<evidence type="ECO:0000313" key="5">
    <source>
        <dbReference type="Proteomes" id="UP000002318"/>
    </source>
</evidence>
<evidence type="ECO:0000256" key="1">
    <source>
        <dbReference type="ARBA" id="ARBA00009091"/>
    </source>
</evidence>
<keyword evidence="3" id="KW-0175">Coiled coil</keyword>
<accession>E1R1K4</accession>
<dbReference type="PANTHER" id="PTHR35089">
    <property type="entry name" value="CHAPERONE PROTEIN SKP"/>
    <property type="match status" value="1"/>
</dbReference>